<evidence type="ECO:0000256" key="2">
    <source>
        <dbReference type="SAM" id="SignalP"/>
    </source>
</evidence>
<feature type="chain" id="PRO_5041908554" evidence="2">
    <location>
        <begin position="25"/>
        <end position="120"/>
    </location>
</feature>
<dbReference type="EMBL" id="JAHLJV010000088">
    <property type="protein sequence ID" value="KAK1573639.1"/>
    <property type="molecule type" value="Genomic_DNA"/>
</dbReference>
<gene>
    <name evidence="3" type="ORF">LY79DRAFT_525416</name>
</gene>
<comment type="caution">
    <text evidence="3">The sequence shown here is derived from an EMBL/GenBank/DDBJ whole genome shotgun (WGS) entry which is preliminary data.</text>
</comment>
<evidence type="ECO:0000256" key="1">
    <source>
        <dbReference type="SAM" id="MobiDB-lite"/>
    </source>
</evidence>
<reference evidence="3" key="1">
    <citation type="submission" date="2021-06" db="EMBL/GenBank/DDBJ databases">
        <title>Comparative genomics, transcriptomics and evolutionary studies reveal genomic signatures of adaptation to plant cell wall in hemibiotrophic fungi.</title>
        <authorList>
            <consortium name="DOE Joint Genome Institute"/>
            <person name="Baroncelli R."/>
            <person name="Diaz J.F."/>
            <person name="Benocci T."/>
            <person name="Peng M."/>
            <person name="Battaglia E."/>
            <person name="Haridas S."/>
            <person name="Andreopoulos W."/>
            <person name="Labutti K."/>
            <person name="Pangilinan J."/>
            <person name="Floch G.L."/>
            <person name="Makela M.R."/>
            <person name="Henrissat B."/>
            <person name="Grigoriev I.V."/>
            <person name="Crouch J.A."/>
            <person name="De Vries R.P."/>
            <person name="Sukno S.A."/>
            <person name="Thon M.R."/>
        </authorList>
    </citation>
    <scope>NUCLEOTIDE SEQUENCE</scope>
    <source>
        <strain evidence="3">CBS 125086</strain>
    </source>
</reference>
<organism evidence="3 4">
    <name type="scientific">Colletotrichum navitas</name>
    <dbReference type="NCBI Taxonomy" id="681940"/>
    <lineage>
        <taxon>Eukaryota</taxon>
        <taxon>Fungi</taxon>
        <taxon>Dikarya</taxon>
        <taxon>Ascomycota</taxon>
        <taxon>Pezizomycotina</taxon>
        <taxon>Sordariomycetes</taxon>
        <taxon>Hypocreomycetidae</taxon>
        <taxon>Glomerellales</taxon>
        <taxon>Glomerellaceae</taxon>
        <taxon>Colletotrichum</taxon>
        <taxon>Colletotrichum graminicola species complex</taxon>
    </lineage>
</organism>
<evidence type="ECO:0000313" key="3">
    <source>
        <dbReference type="EMBL" id="KAK1573639.1"/>
    </source>
</evidence>
<name>A0AAD8PNV3_9PEZI</name>
<dbReference type="AlphaFoldDB" id="A0AAD8PNV3"/>
<keyword evidence="4" id="KW-1185">Reference proteome</keyword>
<dbReference type="RefSeq" id="XP_060409231.1">
    <property type="nucleotide sequence ID" value="XM_060555723.1"/>
</dbReference>
<proteinExistence type="predicted"/>
<protein>
    <submittedName>
        <fullName evidence="3">Uncharacterized protein</fullName>
    </submittedName>
</protein>
<evidence type="ECO:0000313" key="4">
    <source>
        <dbReference type="Proteomes" id="UP001230504"/>
    </source>
</evidence>
<dbReference type="Proteomes" id="UP001230504">
    <property type="component" value="Unassembled WGS sequence"/>
</dbReference>
<sequence>MQLPTITAASSLLLVPLIVKGALACSAYTYCHCYDSNGTVNVNATGTVCNRYNYKDSTAVMVSDECQYTGKERRWVGKLWVWYGFSNCDFRELCAEAGATGDDSSCREKPGGAQGFAPHS</sequence>
<feature type="region of interest" description="Disordered" evidence="1">
    <location>
        <begin position="99"/>
        <end position="120"/>
    </location>
</feature>
<feature type="signal peptide" evidence="2">
    <location>
        <begin position="1"/>
        <end position="24"/>
    </location>
</feature>
<keyword evidence="2" id="KW-0732">Signal</keyword>
<dbReference type="GeneID" id="85439963"/>
<accession>A0AAD8PNV3</accession>